<dbReference type="Pfam" id="PF07733">
    <property type="entry name" value="DNA_pol3_alpha"/>
    <property type="match status" value="1"/>
</dbReference>
<dbReference type="Gene3D" id="3.20.20.140">
    <property type="entry name" value="Metal-dependent hydrolases"/>
    <property type="match status" value="1"/>
</dbReference>
<evidence type="ECO:0000256" key="1">
    <source>
        <dbReference type="ARBA" id="ARBA00004496"/>
    </source>
</evidence>
<keyword evidence="7" id="KW-0235">DNA replication</keyword>
<evidence type="ECO:0000256" key="7">
    <source>
        <dbReference type="ARBA" id="ARBA00022705"/>
    </source>
</evidence>
<evidence type="ECO:0000256" key="10">
    <source>
        <dbReference type="ARBA" id="ARBA00049244"/>
    </source>
</evidence>
<keyword evidence="13" id="KW-1185">Reference proteome</keyword>
<dbReference type="CDD" id="cd07431">
    <property type="entry name" value="PHP_PolIIIA"/>
    <property type="match status" value="1"/>
</dbReference>
<comment type="function">
    <text evidence="9">DNA polymerase III is a complex, multichain enzyme responsible for most of the replicative synthesis in bacteria. This DNA polymerase also exhibits 3' to 5' exonuclease activity. The alpha chain is the DNA polymerase.</text>
</comment>
<dbReference type="NCBIfam" id="NF004226">
    <property type="entry name" value="PRK05673.1"/>
    <property type="match status" value="1"/>
</dbReference>
<dbReference type="InterPro" id="IPR003141">
    <property type="entry name" value="Pol/His_phosphatase_N"/>
</dbReference>
<dbReference type="GO" id="GO:0003676">
    <property type="term" value="F:nucleic acid binding"/>
    <property type="evidence" value="ECO:0007669"/>
    <property type="project" value="InterPro"/>
</dbReference>
<comment type="similarity">
    <text evidence="2">Belongs to the DNA polymerase type-C family. DnaE subfamily.</text>
</comment>
<dbReference type="Pfam" id="PF01336">
    <property type="entry name" value="tRNA_anti-codon"/>
    <property type="match status" value="1"/>
</dbReference>
<evidence type="ECO:0000313" key="13">
    <source>
        <dbReference type="Proteomes" id="UP000315215"/>
    </source>
</evidence>
<accession>A0A516KLA8</accession>
<evidence type="ECO:0000256" key="8">
    <source>
        <dbReference type="ARBA" id="ARBA00022932"/>
    </source>
</evidence>
<dbReference type="Gene3D" id="1.10.150.870">
    <property type="match status" value="1"/>
</dbReference>
<evidence type="ECO:0000256" key="3">
    <source>
        <dbReference type="ARBA" id="ARBA00012417"/>
    </source>
</evidence>
<dbReference type="InterPro" id="IPR029460">
    <property type="entry name" value="DNAPol_HHH"/>
</dbReference>
<dbReference type="GO" id="GO:0006260">
    <property type="term" value="P:DNA replication"/>
    <property type="evidence" value="ECO:0007669"/>
    <property type="project" value="UniProtKB-KW"/>
</dbReference>
<keyword evidence="5 12" id="KW-0808">Transferase</keyword>
<comment type="subcellular location">
    <subcellularLocation>
        <location evidence="1">Cytoplasm</location>
    </subcellularLocation>
</comment>
<sequence>MEFTHLQIRTGYSLLKSTISIQHLVQSAVDKGYTALAITDEMVLHGVIPFYRACQKAGIKPIIGMVVFVRYEETSVPCILLAKNNMGYEQLIALSSTIQLNKQTDIPFSDLNRYTDHVIGILPWENTSLPLWIEQNETERVQDYLSKWTTLFREGDFYIGVSEANDKIRLTMAFIQKHVSKSILYTAIRDVRYVERDEEEAYRCLQAMKDSRKWQVESSDGSRELHFASKQDMELLFPDKWAKLLEASHRIAQACDVSISFDQSLLPSYPVPDGKDAFTYLESLCFQSIPSRYNERTPEVEQRLTYELSVIKKMDFSDYFLIVWDFIKYAKENGIMVGPGRGSAAGSLVAYLLQITDVDPLEHNLLFERFLNPERITMPDIDIDFSDHRRDEVIRYVQQKYGAEHVAQIATFGTFAARSTLRELAKTMNVDQQDLTFLLKHVSSSTGSLANAVKQSAELREYIQANDGLKKLFQIAHQLEGLPRHVSTHAAGVLISKSPLQKHVPLMAGHHDIALTQYAMNEVQQLGLLKMDFLGLRNLSLMERITRAIQRNVDPNFRLETIPFQDEKTFTLLQSGATSGIFQLESQGMQQVLTSLKPTEFEDVVAVNALFRPGPMEYIPTYIKRKHNQEPINYPHRVLQPILEKTYGVLVYQEQIMQIAHTMAGFRLGQADILRRAVSKKDHLVMNEQKQLFIQGCIEQGYERSVAEEIFAWIVRFANYGFNRSHAVAYSVISYQLAYLKAHYPAFFMAELLSSVSNQQEKVRTYIKEASELGISTLPPSINKSFGRFTVDGKGKLRVGFLTLKGIGHQVITEIMEARKSGPFKHLFDFCMRVSLKIVTRPILETLIMSGAFDETYANRASMLATIDQAREQAELFKEFDDQPSFFEGDVQLDEAYVEMEDFSQIKKLEMEKEVLGIYLSSHPLAEYRELLRANGYITFRNARKLVGQKQLRGSAIIQEVKTIRTKRGESMAFLSLGDETDEMDGVVFPDLYRTISRWLKEESMVLLKGKVENRNGRLQWVLEDVQPFKEEALITEVVQRVFLKITEQNDQKVLEKMETLANQYPGTVPIIVYHEQNRTSYQLAGKYNIKLTREAIQSLNHTFGKENVVIKGT</sequence>
<dbReference type="PANTHER" id="PTHR32294:SF0">
    <property type="entry name" value="DNA POLYMERASE III SUBUNIT ALPHA"/>
    <property type="match status" value="1"/>
</dbReference>
<dbReference type="InterPro" id="IPR016195">
    <property type="entry name" value="Pol/histidinol_Pase-like"/>
</dbReference>
<comment type="catalytic activity">
    <reaction evidence="10">
        <text>DNA(n) + a 2'-deoxyribonucleoside 5'-triphosphate = DNA(n+1) + diphosphate</text>
        <dbReference type="Rhea" id="RHEA:22508"/>
        <dbReference type="Rhea" id="RHEA-COMP:17339"/>
        <dbReference type="Rhea" id="RHEA-COMP:17340"/>
        <dbReference type="ChEBI" id="CHEBI:33019"/>
        <dbReference type="ChEBI" id="CHEBI:61560"/>
        <dbReference type="ChEBI" id="CHEBI:173112"/>
        <dbReference type="EC" id="2.7.7.7"/>
    </reaction>
</comment>
<dbReference type="Pfam" id="PF17657">
    <property type="entry name" value="DNA_pol3_finger"/>
    <property type="match status" value="1"/>
</dbReference>
<dbReference type="OrthoDB" id="9803237at2"/>
<dbReference type="SUPFAM" id="SSF160975">
    <property type="entry name" value="AF1531-like"/>
    <property type="match status" value="1"/>
</dbReference>
<dbReference type="Proteomes" id="UP000315215">
    <property type="component" value="Chromosome"/>
</dbReference>
<evidence type="ECO:0000256" key="2">
    <source>
        <dbReference type="ARBA" id="ARBA00009496"/>
    </source>
</evidence>
<dbReference type="GO" id="GO:0005737">
    <property type="term" value="C:cytoplasm"/>
    <property type="evidence" value="ECO:0007669"/>
    <property type="project" value="UniProtKB-SubCell"/>
</dbReference>
<dbReference type="InterPro" id="IPR011708">
    <property type="entry name" value="DNA_pol3_alpha_NTPase_dom"/>
</dbReference>
<evidence type="ECO:0000256" key="4">
    <source>
        <dbReference type="ARBA" id="ARBA00019114"/>
    </source>
</evidence>
<feature type="domain" description="Polymerase/histidinol phosphatase N-terminal" evidence="11">
    <location>
        <begin position="4"/>
        <end position="71"/>
    </location>
</feature>
<dbReference type="Pfam" id="PF14579">
    <property type="entry name" value="HHH_6"/>
    <property type="match status" value="1"/>
</dbReference>
<dbReference type="AlphaFoldDB" id="A0A516KLA8"/>
<protein>
    <recommendedName>
        <fullName evidence="4">DNA polymerase III subunit alpha</fullName>
        <ecNumber evidence="3">2.7.7.7</ecNumber>
    </recommendedName>
</protein>
<dbReference type="GO" id="GO:0003887">
    <property type="term" value="F:DNA-directed DNA polymerase activity"/>
    <property type="evidence" value="ECO:0007669"/>
    <property type="project" value="UniProtKB-KW"/>
</dbReference>
<dbReference type="SMART" id="SM00481">
    <property type="entry name" value="POLIIIAc"/>
    <property type="match status" value="1"/>
</dbReference>
<proteinExistence type="inferred from homology"/>
<dbReference type="RefSeq" id="WP_143897205.1">
    <property type="nucleotide sequence ID" value="NZ_CP041666.1"/>
</dbReference>
<dbReference type="SUPFAM" id="SSF89550">
    <property type="entry name" value="PHP domain-like"/>
    <property type="match status" value="1"/>
</dbReference>
<dbReference type="CDD" id="cd04485">
    <property type="entry name" value="DnaE_OBF"/>
    <property type="match status" value="1"/>
</dbReference>
<evidence type="ECO:0000259" key="11">
    <source>
        <dbReference type="SMART" id="SM00481"/>
    </source>
</evidence>
<dbReference type="GO" id="GO:0008408">
    <property type="term" value="F:3'-5' exonuclease activity"/>
    <property type="evidence" value="ECO:0007669"/>
    <property type="project" value="InterPro"/>
</dbReference>
<dbReference type="InterPro" id="IPR040982">
    <property type="entry name" value="DNA_pol3_finger"/>
</dbReference>
<dbReference type="PANTHER" id="PTHR32294">
    <property type="entry name" value="DNA POLYMERASE III SUBUNIT ALPHA"/>
    <property type="match status" value="1"/>
</dbReference>
<gene>
    <name evidence="12" type="primary">dnaE</name>
    <name evidence="12" type="ORF">FN924_12010</name>
</gene>
<evidence type="ECO:0000256" key="6">
    <source>
        <dbReference type="ARBA" id="ARBA00022695"/>
    </source>
</evidence>
<reference evidence="12 13" key="1">
    <citation type="submission" date="2019-07" db="EMBL/GenBank/DDBJ databases">
        <authorList>
            <person name="Li J."/>
        </authorList>
    </citation>
    <scope>NUCLEOTIDE SEQUENCE [LARGE SCALE GENOMIC DNA]</scope>
    <source>
        <strain evidence="12 13">TKL69</strain>
    </source>
</reference>
<name>A0A516KLA8_9BACI</name>
<dbReference type="Gene3D" id="1.10.10.1600">
    <property type="entry name" value="Bacterial DNA polymerase III alpha subunit, thumb domain"/>
    <property type="match status" value="1"/>
</dbReference>
<keyword evidence="6 12" id="KW-0548">Nucleotidyltransferase</keyword>
<dbReference type="EC" id="2.7.7.7" evidence="3"/>
<dbReference type="InterPro" id="IPR041931">
    <property type="entry name" value="DNA_pol3_alpha_thumb_dom"/>
</dbReference>
<dbReference type="NCBIfam" id="TIGR00594">
    <property type="entry name" value="polc"/>
    <property type="match status" value="1"/>
</dbReference>
<keyword evidence="8" id="KW-0239">DNA-directed DNA polymerase</keyword>
<dbReference type="Pfam" id="PF02811">
    <property type="entry name" value="PHP"/>
    <property type="match status" value="1"/>
</dbReference>
<dbReference type="EMBL" id="CP041666">
    <property type="protein sequence ID" value="QDP42178.1"/>
    <property type="molecule type" value="Genomic_DNA"/>
</dbReference>
<dbReference type="InterPro" id="IPR004013">
    <property type="entry name" value="PHP_dom"/>
</dbReference>
<dbReference type="KEGG" id="aqt:FN924_12010"/>
<evidence type="ECO:0000313" key="12">
    <source>
        <dbReference type="EMBL" id="QDP42178.1"/>
    </source>
</evidence>
<evidence type="ECO:0000256" key="5">
    <source>
        <dbReference type="ARBA" id="ARBA00022679"/>
    </source>
</evidence>
<organism evidence="12 13">
    <name type="scientific">Radiobacillus deserti</name>
    <dbReference type="NCBI Taxonomy" id="2594883"/>
    <lineage>
        <taxon>Bacteria</taxon>
        <taxon>Bacillati</taxon>
        <taxon>Bacillota</taxon>
        <taxon>Bacilli</taxon>
        <taxon>Bacillales</taxon>
        <taxon>Bacillaceae</taxon>
        <taxon>Radiobacillus</taxon>
    </lineage>
</organism>
<dbReference type="InterPro" id="IPR004805">
    <property type="entry name" value="DnaE2/DnaE/PolC"/>
</dbReference>
<evidence type="ECO:0000256" key="9">
    <source>
        <dbReference type="ARBA" id="ARBA00025611"/>
    </source>
</evidence>
<dbReference type="InterPro" id="IPR004365">
    <property type="entry name" value="NA-bd_OB_tRNA"/>
</dbReference>